<dbReference type="InterPro" id="IPR016050">
    <property type="entry name" value="Proteasome_bsu_CS"/>
</dbReference>
<name>A0ABD2QAT1_9PLAT</name>
<evidence type="ECO:0000256" key="5">
    <source>
        <dbReference type="ARBA" id="ARBA00022801"/>
    </source>
</evidence>
<dbReference type="GO" id="GO:0006508">
    <property type="term" value="P:proteolysis"/>
    <property type="evidence" value="ECO:0007669"/>
    <property type="project" value="UniProtKB-KW"/>
</dbReference>
<comment type="subunit">
    <text evidence="10">Component of the proteasome complex.</text>
</comment>
<comment type="function">
    <text evidence="10">Component of the proteasome, a multicatalytic proteinase complex which is characterized by its ability to cleave peptides with Arg, Phe, Tyr, Leu, and Glu adjacent to the leaving group at neutral or slightly basic pH. The proteasome has an ATP-dependent proteolytic activity.</text>
</comment>
<accession>A0ABD2QAT1</accession>
<dbReference type="InterPro" id="IPR001353">
    <property type="entry name" value="Proteasome_sua/b"/>
</dbReference>
<proteinExistence type="inferred from homology"/>
<dbReference type="GO" id="GO:0005634">
    <property type="term" value="C:nucleus"/>
    <property type="evidence" value="ECO:0007669"/>
    <property type="project" value="UniProtKB-SubCell"/>
</dbReference>
<evidence type="ECO:0000256" key="9">
    <source>
        <dbReference type="PIRSR" id="PIRSR600243-1"/>
    </source>
</evidence>
<keyword evidence="4" id="KW-0888">Threonine protease</keyword>
<dbReference type="PANTHER" id="PTHR32194">
    <property type="entry name" value="METALLOPROTEASE TLDD"/>
    <property type="match status" value="1"/>
</dbReference>
<comment type="subcellular location">
    <subcellularLocation>
        <location evidence="10">Cytoplasm</location>
    </subcellularLocation>
    <subcellularLocation>
        <location evidence="10">Nucleus</location>
    </subcellularLocation>
</comment>
<dbReference type="GO" id="GO:0019774">
    <property type="term" value="C:proteasome core complex, beta-subunit complex"/>
    <property type="evidence" value="ECO:0007669"/>
    <property type="project" value="UniProtKB-ARBA"/>
</dbReference>
<evidence type="ECO:0000313" key="12">
    <source>
        <dbReference type="Proteomes" id="UP001626550"/>
    </source>
</evidence>
<keyword evidence="3" id="KW-0645">Protease</keyword>
<gene>
    <name evidence="11" type="primary">PSMB6</name>
    <name evidence="11" type="ORF">Ciccas_004691</name>
</gene>
<dbReference type="EMBL" id="JBJKFK010000503">
    <property type="protein sequence ID" value="KAL3316659.1"/>
    <property type="molecule type" value="Genomic_DNA"/>
</dbReference>
<evidence type="ECO:0000256" key="1">
    <source>
        <dbReference type="ARBA" id="ARBA00001198"/>
    </source>
</evidence>
<comment type="catalytic activity">
    <reaction evidence="1">
        <text>Cleavage of peptide bonds with very broad specificity.</text>
        <dbReference type="EC" id="3.4.25.1"/>
    </reaction>
</comment>
<dbReference type="PROSITE" id="PS00854">
    <property type="entry name" value="PROTEASOME_BETA_1"/>
    <property type="match status" value="1"/>
</dbReference>
<evidence type="ECO:0000256" key="7">
    <source>
        <dbReference type="ARBA" id="ARBA00023145"/>
    </source>
</evidence>
<dbReference type="Pfam" id="PF00227">
    <property type="entry name" value="Proteasome"/>
    <property type="match status" value="1"/>
</dbReference>
<dbReference type="SUPFAM" id="SSF56235">
    <property type="entry name" value="N-terminal nucleophile aminohydrolases (Ntn hydrolases)"/>
    <property type="match status" value="1"/>
</dbReference>
<keyword evidence="6 10" id="KW-0647">Proteasome</keyword>
<evidence type="ECO:0000256" key="10">
    <source>
        <dbReference type="RuleBase" id="RU004203"/>
    </source>
</evidence>
<dbReference type="CDD" id="cd03762">
    <property type="entry name" value="proteasome_beta_type_6"/>
    <property type="match status" value="1"/>
</dbReference>
<keyword evidence="5" id="KW-0378">Hydrolase</keyword>
<dbReference type="Gene3D" id="3.60.20.10">
    <property type="entry name" value="Glutamine Phosphoribosylpyrophosphate, subunit 1, domain 1"/>
    <property type="match status" value="1"/>
</dbReference>
<comment type="similarity">
    <text evidence="10">Belongs to the peptidase T1B family.</text>
</comment>
<dbReference type="PANTHER" id="PTHR32194:SF0">
    <property type="entry name" value="ATP-DEPENDENT PROTEASE SUBUNIT HSLV"/>
    <property type="match status" value="1"/>
</dbReference>
<protein>
    <recommendedName>
        <fullName evidence="10">Proteasome subunit beta</fullName>
    </recommendedName>
</protein>
<dbReference type="PRINTS" id="PR00141">
    <property type="entry name" value="PROTEASOME"/>
</dbReference>
<evidence type="ECO:0000256" key="4">
    <source>
        <dbReference type="ARBA" id="ARBA00022698"/>
    </source>
</evidence>
<dbReference type="Proteomes" id="UP001626550">
    <property type="component" value="Unassembled WGS sequence"/>
</dbReference>
<evidence type="ECO:0000256" key="2">
    <source>
        <dbReference type="ARBA" id="ARBA00022490"/>
    </source>
</evidence>
<dbReference type="InterPro" id="IPR029055">
    <property type="entry name" value="Ntn_hydrolases_N"/>
</dbReference>
<keyword evidence="2 10" id="KW-0963">Cytoplasm</keyword>
<dbReference type="FunFam" id="3.60.20.10:FF:000010">
    <property type="entry name" value="Proteasome subunit beta type-1"/>
    <property type="match status" value="1"/>
</dbReference>
<dbReference type="GO" id="GO:0005737">
    <property type="term" value="C:cytoplasm"/>
    <property type="evidence" value="ECO:0007669"/>
    <property type="project" value="UniProtKB-SubCell"/>
</dbReference>
<organism evidence="11 12">
    <name type="scientific">Cichlidogyrus casuarinus</name>
    <dbReference type="NCBI Taxonomy" id="1844966"/>
    <lineage>
        <taxon>Eukaryota</taxon>
        <taxon>Metazoa</taxon>
        <taxon>Spiralia</taxon>
        <taxon>Lophotrochozoa</taxon>
        <taxon>Platyhelminthes</taxon>
        <taxon>Monogenea</taxon>
        <taxon>Monopisthocotylea</taxon>
        <taxon>Dactylogyridea</taxon>
        <taxon>Ancyrocephalidae</taxon>
        <taxon>Cichlidogyrus</taxon>
    </lineage>
</organism>
<dbReference type="GO" id="GO:0004298">
    <property type="term" value="F:threonine-type endopeptidase activity"/>
    <property type="evidence" value="ECO:0007669"/>
    <property type="project" value="UniProtKB-KW"/>
</dbReference>
<keyword evidence="8 10" id="KW-0539">Nucleus</keyword>
<feature type="active site" description="Nucleophile" evidence="9">
    <location>
        <position position="21"/>
    </location>
</feature>
<evidence type="ECO:0000256" key="3">
    <source>
        <dbReference type="ARBA" id="ARBA00022670"/>
    </source>
</evidence>
<keyword evidence="12" id="KW-1185">Reference proteome</keyword>
<sequence length="221" mass="23925">MDIATLTPGPGMMNAPVSMGTTLFAMEFEGGVLLGADSRTSSGTFIANRVTDKLTQIYDNIFVCRSGSAADTQAIADMVKYRLDFHAVVHGRKPRVLEAAKMAQYICYNYRDDLSAGLIVAGWDEVDGGQVYSIPLGGMLVRQKAVLGGSGSTFLYGYFDKMYSPDFKKEEAVQFVLDCVALAISRDGSSGGVVRVATLNKDGVERFLYTGAEVPVYMGRY</sequence>
<dbReference type="PROSITE" id="PS51476">
    <property type="entry name" value="PROTEASOME_BETA_2"/>
    <property type="match status" value="1"/>
</dbReference>
<evidence type="ECO:0000256" key="6">
    <source>
        <dbReference type="ARBA" id="ARBA00022942"/>
    </source>
</evidence>
<keyword evidence="7" id="KW-0865">Zymogen</keyword>
<reference evidence="11 12" key="1">
    <citation type="submission" date="2024-11" db="EMBL/GenBank/DDBJ databases">
        <title>Adaptive evolution of stress response genes in parasites aligns with host niche diversity.</title>
        <authorList>
            <person name="Hahn C."/>
            <person name="Resl P."/>
        </authorList>
    </citation>
    <scope>NUCLEOTIDE SEQUENCE [LARGE SCALE GENOMIC DNA]</scope>
    <source>
        <strain evidence="11">EGGRZ-B1_66</strain>
        <tissue evidence="11">Body</tissue>
    </source>
</reference>
<dbReference type="InterPro" id="IPR023333">
    <property type="entry name" value="Proteasome_suB-type"/>
</dbReference>
<dbReference type="InterPro" id="IPR000243">
    <property type="entry name" value="Pept_T1A_subB"/>
</dbReference>
<dbReference type="AlphaFoldDB" id="A0ABD2QAT1"/>
<evidence type="ECO:0000256" key="8">
    <source>
        <dbReference type="ARBA" id="ARBA00023242"/>
    </source>
</evidence>
<evidence type="ECO:0000313" key="11">
    <source>
        <dbReference type="EMBL" id="KAL3316659.1"/>
    </source>
</evidence>
<comment type="caution">
    <text evidence="11">The sequence shown here is derived from an EMBL/GenBank/DDBJ whole genome shotgun (WGS) entry which is preliminary data.</text>
</comment>